<keyword evidence="7 10" id="KW-0560">Oxidoreductase</keyword>
<dbReference type="GO" id="GO:0020037">
    <property type="term" value="F:heme binding"/>
    <property type="evidence" value="ECO:0007669"/>
    <property type="project" value="UniProtKB-UniRule"/>
</dbReference>
<dbReference type="AlphaFoldDB" id="A0A9P8HZX9"/>
<evidence type="ECO:0000256" key="3">
    <source>
        <dbReference type="ARBA" id="ARBA00012314"/>
    </source>
</evidence>
<proteinExistence type="inferred from homology"/>
<evidence type="ECO:0000313" key="18">
    <source>
        <dbReference type="Proteomes" id="UP000698800"/>
    </source>
</evidence>
<dbReference type="PIRSF" id="PIRSF038927">
    <property type="entry name" value="Catalase_clade2"/>
    <property type="match status" value="1"/>
</dbReference>
<keyword evidence="9 10" id="KW-0376">Hydrogen peroxide</keyword>
<evidence type="ECO:0000256" key="5">
    <source>
        <dbReference type="ARBA" id="ARBA00022617"/>
    </source>
</evidence>
<comment type="similarity">
    <text evidence="2 10 13">Belongs to the catalase family.</text>
</comment>
<comment type="function">
    <text evidence="10">Occurs in almost all aerobically respiring organisms and serves to protect cells from the toxic effects of hydrogen peroxide.</text>
</comment>
<keyword evidence="8 10" id="KW-0408">Iron</keyword>
<dbReference type="InterPro" id="IPR010582">
    <property type="entry name" value="Catalase_immune_responsive"/>
</dbReference>
<reference evidence="17" key="1">
    <citation type="submission" date="2021-03" db="EMBL/GenBank/DDBJ databases">
        <title>Comparative genomics and phylogenomic investigation of the class Geoglossomycetes provide insights into ecological specialization and systematics.</title>
        <authorList>
            <person name="Melie T."/>
            <person name="Pirro S."/>
            <person name="Miller A.N."/>
            <person name="Quandt A."/>
        </authorList>
    </citation>
    <scope>NUCLEOTIDE SEQUENCE</scope>
    <source>
        <strain evidence="17">GBOQ0MN5Z8</strain>
    </source>
</reference>
<feature type="domain" description="Catalase core" evidence="16">
    <location>
        <begin position="62"/>
        <end position="449"/>
    </location>
</feature>
<dbReference type="PROSITE" id="PS51402">
    <property type="entry name" value="CATALASE_3"/>
    <property type="match status" value="1"/>
</dbReference>
<dbReference type="Pfam" id="PF18011">
    <property type="entry name" value="Catalase_C"/>
    <property type="match status" value="1"/>
</dbReference>
<evidence type="ECO:0000256" key="11">
    <source>
        <dbReference type="PIRSR" id="PIRSR038927-1"/>
    </source>
</evidence>
<evidence type="ECO:0000256" key="6">
    <source>
        <dbReference type="ARBA" id="ARBA00022723"/>
    </source>
</evidence>
<dbReference type="InterPro" id="IPR043156">
    <property type="entry name" value="Catalase_clade2_helical"/>
</dbReference>
<dbReference type="SUPFAM" id="SSF56634">
    <property type="entry name" value="Heme-dependent catalase-like"/>
    <property type="match status" value="1"/>
</dbReference>
<dbReference type="InterPro" id="IPR020835">
    <property type="entry name" value="Catalase_sf"/>
</dbReference>
<dbReference type="Pfam" id="PF00199">
    <property type="entry name" value="Catalase"/>
    <property type="match status" value="1"/>
</dbReference>
<organism evidence="17 18">
    <name type="scientific">Glutinoglossum americanum</name>
    <dbReference type="NCBI Taxonomy" id="1670608"/>
    <lineage>
        <taxon>Eukaryota</taxon>
        <taxon>Fungi</taxon>
        <taxon>Dikarya</taxon>
        <taxon>Ascomycota</taxon>
        <taxon>Pezizomycotina</taxon>
        <taxon>Geoglossomycetes</taxon>
        <taxon>Geoglossales</taxon>
        <taxon>Geoglossaceae</taxon>
        <taxon>Glutinoglossum</taxon>
    </lineage>
</organism>
<dbReference type="OrthoDB" id="6880011at2759"/>
<comment type="caution">
    <text evidence="17">The sequence shown here is derived from an EMBL/GenBank/DDBJ whole genome shotgun (WGS) entry which is preliminary data.</text>
</comment>
<feature type="chain" id="PRO_5040413705" description="Catalase" evidence="15">
    <location>
        <begin position="18"/>
        <end position="728"/>
    </location>
</feature>
<evidence type="ECO:0000256" key="15">
    <source>
        <dbReference type="SAM" id="SignalP"/>
    </source>
</evidence>
<dbReference type="SMART" id="SM01060">
    <property type="entry name" value="Catalase"/>
    <property type="match status" value="1"/>
</dbReference>
<comment type="function">
    <text evidence="14">Catalyzes the degradation of hydrogen peroxide (H(2)O(2)) generated by peroxisomal oxidases to water and oxygen, thereby protecting cells from the toxic effects of hydrogen peroxide.</text>
</comment>
<dbReference type="PROSITE" id="PS00437">
    <property type="entry name" value="CATALASE_1"/>
    <property type="match status" value="1"/>
</dbReference>
<dbReference type="GO" id="GO:0046872">
    <property type="term" value="F:metal ion binding"/>
    <property type="evidence" value="ECO:0007669"/>
    <property type="project" value="UniProtKB-KW"/>
</dbReference>
<dbReference type="PANTHER" id="PTHR42821:SF3">
    <property type="entry name" value="CATALASE B"/>
    <property type="match status" value="1"/>
</dbReference>
<keyword evidence="6 10" id="KW-0479">Metal-binding</keyword>
<feature type="binding site" description="axial binding residue" evidence="12">
    <location>
        <position position="395"/>
    </location>
    <ligand>
        <name>heme</name>
        <dbReference type="ChEBI" id="CHEBI:30413"/>
    </ligand>
    <ligandPart>
        <name>Fe</name>
        <dbReference type="ChEBI" id="CHEBI:18248"/>
    </ligandPart>
</feature>
<dbReference type="InterPro" id="IPR024712">
    <property type="entry name" value="Catalase_clade2"/>
</dbReference>
<dbReference type="EC" id="1.11.1.6" evidence="3 10"/>
<dbReference type="Gene3D" id="3.40.50.880">
    <property type="match status" value="1"/>
</dbReference>
<accession>A0A9P8HZX9</accession>
<feature type="active site" evidence="11">
    <location>
        <position position="181"/>
    </location>
</feature>
<evidence type="ECO:0000256" key="1">
    <source>
        <dbReference type="ARBA" id="ARBA00001971"/>
    </source>
</evidence>
<dbReference type="GO" id="GO:0006979">
    <property type="term" value="P:response to oxidative stress"/>
    <property type="evidence" value="ECO:0007669"/>
    <property type="project" value="InterPro"/>
</dbReference>
<dbReference type="Gene3D" id="1.20.1370.20">
    <property type="match status" value="1"/>
</dbReference>
<dbReference type="PRINTS" id="PR00067">
    <property type="entry name" value="CATALASE"/>
</dbReference>
<name>A0A9P8HZX9_9PEZI</name>
<feature type="signal peptide" evidence="15">
    <location>
        <begin position="1"/>
        <end position="17"/>
    </location>
</feature>
<dbReference type="PROSITE" id="PS00438">
    <property type="entry name" value="CATALASE_2"/>
    <property type="match status" value="1"/>
</dbReference>
<dbReference type="GO" id="GO:0004096">
    <property type="term" value="F:catalase activity"/>
    <property type="evidence" value="ECO:0007669"/>
    <property type="project" value="UniProtKB-UniRule"/>
</dbReference>
<comment type="catalytic activity">
    <reaction evidence="10 13">
        <text>2 H2O2 = O2 + 2 H2O</text>
        <dbReference type="Rhea" id="RHEA:20309"/>
        <dbReference type="ChEBI" id="CHEBI:15377"/>
        <dbReference type="ChEBI" id="CHEBI:15379"/>
        <dbReference type="ChEBI" id="CHEBI:16240"/>
        <dbReference type="EC" id="1.11.1.6"/>
    </reaction>
</comment>
<keyword evidence="4 10" id="KW-0575">Peroxidase</keyword>
<evidence type="ECO:0000256" key="10">
    <source>
        <dbReference type="PIRNR" id="PIRNR038927"/>
    </source>
</evidence>
<feature type="active site" evidence="11">
    <location>
        <position position="108"/>
    </location>
</feature>
<dbReference type="FunFam" id="1.20.1370.20:FF:000001">
    <property type="entry name" value="Catalase HPII"/>
    <property type="match status" value="1"/>
</dbReference>
<evidence type="ECO:0000256" key="9">
    <source>
        <dbReference type="ARBA" id="ARBA00023324"/>
    </source>
</evidence>
<evidence type="ECO:0000256" key="7">
    <source>
        <dbReference type="ARBA" id="ARBA00023002"/>
    </source>
</evidence>
<evidence type="ECO:0000256" key="4">
    <source>
        <dbReference type="ARBA" id="ARBA00022559"/>
    </source>
</evidence>
<dbReference type="EMBL" id="JAGHQL010000139">
    <property type="protein sequence ID" value="KAH0537573.1"/>
    <property type="molecule type" value="Genomic_DNA"/>
</dbReference>
<evidence type="ECO:0000256" key="12">
    <source>
        <dbReference type="PIRSR" id="PIRSR038927-2"/>
    </source>
</evidence>
<dbReference type="Proteomes" id="UP000698800">
    <property type="component" value="Unassembled WGS sequence"/>
</dbReference>
<keyword evidence="5 10" id="KW-0349">Heme</keyword>
<dbReference type="InterPro" id="IPR018028">
    <property type="entry name" value="Catalase"/>
</dbReference>
<dbReference type="InterPro" id="IPR041399">
    <property type="entry name" value="Catalase_large_C"/>
</dbReference>
<evidence type="ECO:0000259" key="16">
    <source>
        <dbReference type="SMART" id="SM01060"/>
    </source>
</evidence>
<dbReference type="Pfam" id="PF06628">
    <property type="entry name" value="Catalase-rel"/>
    <property type="match status" value="1"/>
</dbReference>
<evidence type="ECO:0000313" key="17">
    <source>
        <dbReference type="EMBL" id="KAH0537573.1"/>
    </source>
</evidence>
<dbReference type="PANTHER" id="PTHR42821">
    <property type="entry name" value="CATALASE"/>
    <property type="match status" value="1"/>
</dbReference>
<dbReference type="Gene3D" id="2.40.180.10">
    <property type="entry name" value="Catalase core domain"/>
    <property type="match status" value="1"/>
</dbReference>
<keyword evidence="18" id="KW-1185">Reference proteome</keyword>
<dbReference type="FunFam" id="2.40.180.10:FF:000003">
    <property type="entry name" value="Catalase"/>
    <property type="match status" value="1"/>
</dbReference>
<dbReference type="GO" id="GO:0042744">
    <property type="term" value="P:hydrogen peroxide catabolic process"/>
    <property type="evidence" value="ECO:0007669"/>
    <property type="project" value="UniProtKB-UniRule"/>
</dbReference>
<evidence type="ECO:0000256" key="2">
    <source>
        <dbReference type="ARBA" id="ARBA00005329"/>
    </source>
</evidence>
<evidence type="ECO:0000256" key="8">
    <source>
        <dbReference type="ARBA" id="ARBA00023004"/>
    </source>
</evidence>
<comment type="cofactor">
    <cofactor evidence="1 10 12">
        <name>heme</name>
        <dbReference type="ChEBI" id="CHEBI:30413"/>
    </cofactor>
</comment>
<dbReference type="SUPFAM" id="SSF52317">
    <property type="entry name" value="Class I glutamine amidotransferase-like"/>
    <property type="match status" value="1"/>
</dbReference>
<evidence type="ECO:0000256" key="13">
    <source>
        <dbReference type="RuleBase" id="RU000498"/>
    </source>
</evidence>
<evidence type="ECO:0000256" key="14">
    <source>
        <dbReference type="RuleBase" id="RU004142"/>
    </source>
</evidence>
<keyword evidence="15" id="KW-0732">Signal</keyword>
<protein>
    <recommendedName>
        <fullName evidence="3 10">Catalase</fullName>
        <ecNumber evidence="3 10">1.11.1.6</ecNumber>
    </recommendedName>
</protein>
<dbReference type="CDD" id="cd03132">
    <property type="entry name" value="GATase1_catalase"/>
    <property type="match status" value="1"/>
</dbReference>
<dbReference type="GO" id="GO:0005829">
    <property type="term" value="C:cytosol"/>
    <property type="evidence" value="ECO:0007669"/>
    <property type="project" value="TreeGrafter"/>
</dbReference>
<sequence>MRSLIAVLPALAGVAMANCPYARGDSDSVHANLRREDGSAPGATEKFLEQFYENDGKGTVMTSDAGMPMEDQNSLKAGERGPTMLEDFIFRQKIQHFDHERVPERAVHARGAGAHGVFTSYGDYSNITAASFLCGKGKETPVFVRFSTVAGSRGSADTARDVHGFATRFYTDEGNFDIVGNNIPVFFIQDAIKFPDLVHSVKPNPDSEIPQAATAHDTAWDFFSQQPSTLNTLFWAMAGNGIVRSYRHMDGFGVHTFRLVTDDGKSKLVKWHWKTLQGKASLVWEEAQVAAGKNADMHRQDLFDSIKEGKFPEWELGVQIMEESDQLRFGFDLLDPTKFVPEELVPVTPIGKMTLNLNPKNYFAETEQIMFQPGHIVRGIDFTEDPLLQGRLFSYLDTQLNRNGGPNFEQIPINRPRVPIHNNNRDGAGQMYIPLNNAAYTPNTLNDGSPQQANQTVNNGFFTAPGRTVTGKLLRAVSSTFADVWSQPRLFYNSLVPVEQQFLINAIRFETSHIQSSVVKQNVVIQLNRVDNDLAKRVARVIGVAPPAPDPKFYNNNKTDFVSIFSKPLLKIDGLKVGILASVAPALGGSNSSLKQATMLKDAFQKDGADVIIVGETLSPGIDQTYSAADATGFDGIIITDGTDALFKPNASSTLFPTGRPGQIVTDGYRWGKPIGALGSGSSALPAAGVNQGPGVFVADSASLSKFVGLFENGLKTFKFLDRFPLDS</sequence>
<gene>
    <name evidence="17" type="ORF">FGG08_005639</name>
</gene>
<dbReference type="InterPro" id="IPR011614">
    <property type="entry name" value="Catalase_core"/>
</dbReference>
<dbReference type="InterPro" id="IPR024708">
    <property type="entry name" value="Catalase_AS"/>
</dbReference>
<dbReference type="InterPro" id="IPR002226">
    <property type="entry name" value="Catalase_haem_BS"/>
</dbReference>
<dbReference type="InterPro" id="IPR029062">
    <property type="entry name" value="Class_I_gatase-like"/>
</dbReference>